<feature type="transmembrane region" description="Helical" evidence="5">
    <location>
        <begin position="130"/>
        <end position="151"/>
    </location>
</feature>
<feature type="transmembrane region" description="Helical" evidence="5">
    <location>
        <begin position="191"/>
        <end position="213"/>
    </location>
</feature>
<dbReference type="Pfam" id="PF07690">
    <property type="entry name" value="MFS_1"/>
    <property type="match status" value="1"/>
</dbReference>
<feature type="transmembrane region" description="Helical" evidence="5">
    <location>
        <begin position="331"/>
        <end position="356"/>
    </location>
</feature>
<sequence length="468" mass="50100">MSDTMSTEESPLLEYQPDHRARTHEEIYNRFSKPQKRAIVAIVSLAGLVPLFVSGCFVPSIPQVAKELDSTPAVVSLAVSVSVFASAIGALVWSSYSSFYGRSPMYLWGMPFMSIGSFAVASSSDLSSLLFWRFVQTFGCAGGLSLGAAVIGDIYKVEERGTAMGSFLGAALVGLAISPVCGGLATEYWSWRGLHVALGTWGLLQMLLIHIFLPETAHPHTRGVDKMGYSRRVVVWLNPFSSLGLLRSPNIMAVTLANTFTLASEYVLLMPLAYTVGVRYGITSEALIGACFLPNGLGNLIGAPIAGRVSDTVVRRWKDKRNGVWVPEDRLRAAYVGGLILVPLSLMVAGLTTTYIDGPIGLAINLVCLFAGGMGVDLVLTPISAYNIDIMHSRSAEVIAATSAFRSLLLAPVLGLIIPSIETIGVAATNGIAALVALVGYFLLWLTIRYGDRMRAYVDVGYSSADNN</sequence>
<protein>
    <recommendedName>
        <fullName evidence="6">Major facilitator superfamily (MFS) profile domain-containing protein</fullName>
    </recommendedName>
</protein>
<evidence type="ECO:0000256" key="1">
    <source>
        <dbReference type="ARBA" id="ARBA00004141"/>
    </source>
</evidence>
<dbReference type="EMBL" id="KN819362">
    <property type="protein sequence ID" value="KIJ12564.1"/>
    <property type="molecule type" value="Genomic_DNA"/>
</dbReference>
<feature type="transmembrane region" description="Helical" evidence="5">
    <location>
        <begin position="105"/>
        <end position="124"/>
    </location>
</feature>
<proteinExistence type="predicted"/>
<dbReference type="Gene3D" id="1.20.1250.20">
    <property type="entry name" value="MFS general substrate transporter like domains"/>
    <property type="match status" value="1"/>
</dbReference>
<name>A0A0C9SU84_PAXIN</name>
<organism evidence="7 8">
    <name type="scientific">Paxillus involutus ATCC 200175</name>
    <dbReference type="NCBI Taxonomy" id="664439"/>
    <lineage>
        <taxon>Eukaryota</taxon>
        <taxon>Fungi</taxon>
        <taxon>Dikarya</taxon>
        <taxon>Basidiomycota</taxon>
        <taxon>Agaricomycotina</taxon>
        <taxon>Agaricomycetes</taxon>
        <taxon>Agaricomycetidae</taxon>
        <taxon>Boletales</taxon>
        <taxon>Paxilineae</taxon>
        <taxon>Paxillaceae</taxon>
        <taxon>Paxillus</taxon>
    </lineage>
</organism>
<reference evidence="8" key="2">
    <citation type="submission" date="2015-01" db="EMBL/GenBank/DDBJ databases">
        <title>Evolutionary Origins and Diversification of the Mycorrhizal Mutualists.</title>
        <authorList>
            <consortium name="DOE Joint Genome Institute"/>
            <consortium name="Mycorrhizal Genomics Consortium"/>
            <person name="Kohler A."/>
            <person name="Kuo A."/>
            <person name="Nagy L.G."/>
            <person name="Floudas D."/>
            <person name="Copeland A."/>
            <person name="Barry K.W."/>
            <person name="Cichocki N."/>
            <person name="Veneault-Fourrey C."/>
            <person name="LaButti K."/>
            <person name="Lindquist E.A."/>
            <person name="Lipzen A."/>
            <person name="Lundell T."/>
            <person name="Morin E."/>
            <person name="Murat C."/>
            <person name="Riley R."/>
            <person name="Ohm R."/>
            <person name="Sun H."/>
            <person name="Tunlid A."/>
            <person name="Henrissat B."/>
            <person name="Grigoriev I.V."/>
            <person name="Hibbett D.S."/>
            <person name="Martin F."/>
        </authorList>
    </citation>
    <scope>NUCLEOTIDE SEQUENCE [LARGE SCALE GENOMIC DNA]</scope>
    <source>
        <strain evidence="8">ATCC 200175</strain>
    </source>
</reference>
<dbReference type="PROSITE" id="PS50850">
    <property type="entry name" value="MFS"/>
    <property type="match status" value="1"/>
</dbReference>
<evidence type="ECO:0000256" key="2">
    <source>
        <dbReference type="ARBA" id="ARBA00022692"/>
    </source>
</evidence>
<dbReference type="InterPro" id="IPR011701">
    <property type="entry name" value="MFS"/>
</dbReference>
<keyword evidence="2 5" id="KW-0812">Transmembrane</keyword>
<keyword evidence="3 5" id="KW-1133">Transmembrane helix</keyword>
<keyword evidence="4 5" id="KW-0472">Membrane</keyword>
<reference evidence="7 8" key="1">
    <citation type="submission" date="2014-06" db="EMBL/GenBank/DDBJ databases">
        <authorList>
            <consortium name="DOE Joint Genome Institute"/>
            <person name="Kuo A."/>
            <person name="Kohler A."/>
            <person name="Nagy L.G."/>
            <person name="Floudas D."/>
            <person name="Copeland A."/>
            <person name="Barry K.W."/>
            <person name="Cichocki N."/>
            <person name="Veneault-Fourrey C."/>
            <person name="LaButti K."/>
            <person name="Lindquist E.A."/>
            <person name="Lipzen A."/>
            <person name="Lundell T."/>
            <person name="Morin E."/>
            <person name="Murat C."/>
            <person name="Sun H."/>
            <person name="Tunlid A."/>
            <person name="Henrissat B."/>
            <person name="Grigoriev I.V."/>
            <person name="Hibbett D.S."/>
            <person name="Martin F."/>
            <person name="Nordberg H.P."/>
            <person name="Cantor M.N."/>
            <person name="Hua S.X."/>
        </authorList>
    </citation>
    <scope>NUCLEOTIDE SEQUENCE [LARGE SCALE GENOMIC DNA]</scope>
    <source>
        <strain evidence="7 8">ATCC 200175</strain>
    </source>
</reference>
<gene>
    <name evidence="7" type="ORF">PAXINDRAFT_14647</name>
</gene>
<evidence type="ECO:0000313" key="8">
    <source>
        <dbReference type="Proteomes" id="UP000053647"/>
    </source>
</evidence>
<feature type="transmembrane region" description="Helical" evidence="5">
    <location>
        <begin position="286"/>
        <end position="310"/>
    </location>
</feature>
<keyword evidence="8" id="KW-1185">Reference proteome</keyword>
<dbReference type="InterPro" id="IPR020846">
    <property type="entry name" value="MFS_dom"/>
</dbReference>
<dbReference type="AlphaFoldDB" id="A0A0C9SU84"/>
<evidence type="ECO:0000256" key="3">
    <source>
        <dbReference type="ARBA" id="ARBA00022989"/>
    </source>
</evidence>
<dbReference type="Proteomes" id="UP000053647">
    <property type="component" value="Unassembled WGS sequence"/>
</dbReference>
<feature type="domain" description="Major facilitator superfamily (MFS) profile" evidence="6">
    <location>
        <begin position="39"/>
        <end position="452"/>
    </location>
</feature>
<evidence type="ECO:0000259" key="6">
    <source>
        <dbReference type="PROSITE" id="PS50850"/>
    </source>
</evidence>
<dbReference type="PANTHER" id="PTHR23502">
    <property type="entry name" value="MAJOR FACILITATOR SUPERFAMILY"/>
    <property type="match status" value="1"/>
</dbReference>
<dbReference type="InterPro" id="IPR036259">
    <property type="entry name" value="MFS_trans_sf"/>
</dbReference>
<feature type="transmembrane region" description="Helical" evidence="5">
    <location>
        <begin position="38"/>
        <end position="61"/>
    </location>
</feature>
<evidence type="ECO:0000256" key="4">
    <source>
        <dbReference type="ARBA" id="ARBA00023136"/>
    </source>
</evidence>
<feature type="transmembrane region" description="Helical" evidence="5">
    <location>
        <begin position="424"/>
        <end position="446"/>
    </location>
</feature>
<feature type="transmembrane region" description="Helical" evidence="5">
    <location>
        <begin position="251"/>
        <end position="274"/>
    </location>
</feature>
<feature type="transmembrane region" description="Helical" evidence="5">
    <location>
        <begin position="362"/>
        <end position="386"/>
    </location>
</feature>
<feature type="transmembrane region" description="Helical" evidence="5">
    <location>
        <begin position="163"/>
        <end position="185"/>
    </location>
</feature>
<comment type="subcellular location">
    <subcellularLocation>
        <location evidence="1">Membrane</location>
        <topology evidence="1">Multi-pass membrane protein</topology>
    </subcellularLocation>
</comment>
<evidence type="ECO:0000256" key="5">
    <source>
        <dbReference type="SAM" id="Phobius"/>
    </source>
</evidence>
<dbReference type="PANTHER" id="PTHR23502:SF64">
    <property type="entry name" value="TRANSPORTER, PUTATIVE (AFU_ORTHOLOGUE AFUA_3G11760)-RELATED"/>
    <property type="match status" value="1"/>
</dbReference>
<dbReference type="OrthoDB" id="3066029at2759"/>
<feature type="transmembrane region" description="Helical" evidence="5">
    <location>
        <begin position="73"/>
        <end position="93"/>
    </location>
</feature>
<dbReference type="HOGENOM" id="CLU_008455_8_0_1"/>
<dbReference type="GO" id="GO:0022857">
    <property type="term" value="F:transmembrane transporter activity"/>
    <property type="evidence" value="ECO:0007669"/>
    <property type="project" value="InterPro"/>
</dbReference>
<dbReference type="GO" id="GO:0005886">
    <property type="term" value="C:plasma membrane"/>
    <property type="evidence" value="ECO:0007669"/>
    <property type="project" value="TreeGrafter"/>
</dbReference>
<evidence type="ECO:0000313" key="7">
    <source>
        <dbReference type="EMBL" id="KIJ12564.1"/>
    </source>
</evidence>
<dbReference type="SUPFAM" id="SSF103473">
    <property type="entry name" value="MFS general substrate transporter"/>
    <property type="match status" value="1"/>
</dbReference>
<feature type="transmembrane region" description="Helical" evidence="5">
    <location>
        <begin position="398"/>
        <end position="418"/>
    </location>
</feature>
<accession>A0A0C9SU84</accession>